<keyword evidence="3" id="KW-1185">Reference proteome</keyword>
<name>A0AAV4S8E6_9ARAC</name>
<proteinExistence type="predicted"/>
<feature type="region of interest" description="Disordered" evidence="1">
    <location>
        <begin position="81"/>
        <end position="101"/>
    </location>
</feature>
<evidence type="ECO:0000313" key="2">
    <source>
        <dbReference type="EMBL" id="GIY29920.1"/>
    </source>
</evidence>
<dbReference type="AlphaFoldDB" id="A0AAV4S8E6"/>
<accession>A0AAV4S8E6</accession>
<reference evidence="2 3" key="1">
    <citation type="submission" date="2021-06" db="EMBL/GenBank/DDBJ databases">
        <title>Caerostris darwini draft genome.</title>
        <authorList>
            <person name="Kono N."/>
            <person name="Arakawa K."/>
        </authorList>
    </citation>
    <scope>NUCLEOTIDE SEQUENCE [LARGE SCALE GENOMIC DNA]</scope>
</reference>
<organism evidence="2 3">
    <name type="scientific">Caerostris darwini</name>
    <dbReference type="NCBI Taxonomy" id="1538125"/>
    <lineage>
        <taxon>Eukaryota</taxon>
        <taxon>Metazoa</taxon>
        <taxon>Ecdysozoa</taxon>
        <taxon>Arthropoda</taxon>
        <taxon>Chelicerata</taxon>
        <taxon>Arachnida</taxon>
        <taxon>Araneae</taxon>
        <taxon>Araneomorphae</taxon>
        <taxon>Entelegynae</taxon>
        <taxon>Araneoidea</taxon>
        <taxon>Araneidae</taxon>
        <taxon>Caerostris</taxon>
    </lineage>
</organism>
<gene>
    <name evidence="2" type="ORF">CDAR_509851</name>
</gene>
<comment type="caution">
    <text evidence="2">The sequence shown here is derived from an EMBL/GenBank/DDBJ whole genome shotgun (WGS) entry which is preliminary data.</text>
</comment>
<protein>
    <submittedName>
        <fullName evidence="2">Uncharacterized protein</fullName>
    </submittedName>
</protein>
<evidence type="ECO:0000313" key="3">
    <source>
        <dbReference type="Proteomes" id="UP001054837"/>
    </source>
</evidence>
<evidence type="ECO:0000256" key="1">
    <source>
        <dbReference type="SAM" id="MobiDB-lite"/>
    </source>
</evidence>
<sequence length="114" mass="12853">MVTVSDSRVFSVLFRGLLIRVCSSTQLWTDQLFLEPSRCLSQAMNSCMYADSCSRTLLHREKREPLTGEGDWDFITKSSEKLSQTKQMRRPADNGNNKTIAAETVAVKDSSVLM</sequence>
<dbReference type="Proteomes" id="UP001054837">
    <property type="component" value="Unassembled WGS sequence"/>
</dbReference>
<dbReference type="EMBL" id="BPLQ01007410">
    <property type="protein sequence ID" value="GIY29920.1"/>
    <property type="molecule type" value="Genomic_DNA"/>
</dbReference>